<accession>A0A378I444</accession>
<keyword evidence="2" id="KW-1185">Reference proteome</keyword>
<evidence type="ECO:0000313" key="1">
    <source>
        <dbReference type="EMBL" id="STX29948.1"/>
    </source>
</evidence>
<gene>
    <name evidence="1" type="ORF">NCTC13315_02508</name>
</gene>
<dbReference type="EMBL" id="UGNV01000001">
    <property type="protein sequence ID" value="STX29948.1"/>
    <property type="molecule type" value="Genomic_DNA"/>
</dbReference>
<protein>
    <submittedName>
        <fullName evidence="1">Uncharacterized protein</fullName>
    </submittedName>
</protein>
<evidence type="ECO:0000313" key="2">
    <source>
        <dbReference type="Proteomes" id="UP000254968"/>
    </source>
</evidence>
<reference evidence="1 2" key="1">
    <citation type="submission" date="2018-06" db="EMBL/GenBank/DDBJ databases">
        <authorList>
            <consortium name="Pathogen Informatics"/>
            <person name="Doyle S."/>
        </authorList>
    </citation>
    <scope>NUCLEOTIDE SEQUENCE [LARGE SCALE GENOMIC DNA]</scope>
    <source>
        <strain evidence="1 2">NCTC13315</strain>
    </source>
</reference>
<proteinExistence type="predicted"/>
<dbReference type="Proteomes" id="UP000254968">
    <property type="component" value="Unassembled WGS sequence"/>
</dbReference>
<organism evidence="1 2">
    <name type="scientific">Legionella beliardensis</name>
    <dbReference type="NCBI Taxonomy" id="91822"/>
    <lineage>
        <taxon>Bacteria</taxon>
        <taxon>Pseudomonadati</taxon>
        <taxon>Pseudomonadota</taxon>
        <taxon>Gammaproteobacteria</taxon>
        <taxon>Legionellales</taxon>
        <taxon>Legionellaceae</taxon>
        <taxon>Legionella</taxon>
    </lineage>
</organism>
<sequence>MVYNAFAELGLTSYDVTLDAVQDKFNTVIAQLEAKKINCNYLG</sequence>
<dbReference type="AlphaFoldDB" id="A0A378I444"/>
<name>A0A378I444_9GAMM</name>